<keyword evidence="1" id="KW-0812">Transmembrane</keyword>
<name>A0A7G6U4Q7_9BRAD</name>
<proteinExistence type="predicted"/>
<feature type="transmembrane region" description="Helical" evidence="1">
    <location>
        <begin position="26"/>
        <end position="46"/>
    </location>
</feature>
<dbReference type="RefSeq" id="WP_176454502.1">
    <property type="nucleotide sequence ID" value="NZ_CP050292.1"/>
</dbReference>
<gene>
    <name evidence="2" type="ORF">HB776_24420</name>
</gene>
<organism evidence="2 3">
    <name type="scientific">Tardiphaga robiniae</name>
    <dbReference type="NCBI Taxonomy" id="943830"/>
    <lineage>
        <taxon>Bacteria</taxon>
        <taxon>Pseudomonadati</taxon>
        <taxon>Pseudomonadota</taxon>
        <taxon>Alphaproteobacteria</taxon>
        <taxon>Hyphomicrobiales</taxon>
        <taxon>Nitrobacteraceae</taxon>
        <taxon>Tardiphaga</taxon>
    </lineage>
</organism>
<evidence type="ECO:0000313" key="3">
    <source>
        <dbReference type="Proteomes" id="UP000515291"/>
    </source>
</evidence>
<reference evidence="3" key="1">
    <citation type="journal article" date="2020" name="Mol. Plant Microbe">
        <title>Rhizobial microsymbionts of the narrowly endemic Oxytropis species growing in Kamchatka are characterized by significant genetic diversity and possess a set of genes that are associated with T3SS and T6SS secretion systems and can affect the development of symbiosis.</title>
        <authorList>
            <person name="Safronova V."/>
            <person name="Guro P."/>
            <person name="Sazanova A."/>
            <person name="Kuznetsova I."/>
            <person name="Belimov A."/>
            <person name="Yakubov V."/>
            <person name="Chirak E."/>
            <person name="Afonin A."/>
            <person name="Gogolev Y."/>
            <person name="Andronov E."/>
            <person name="Tikhonovich I."/>
        </authorList>
    </citation>
    <scope>NUCLEOTIDE SEQUENCE [LARGE SCALE GENOMIC DNA]</scope>
    <source>
        <strain evidence="3">581</strain>
    </source>
</reference>
<keyword evidence="1" id="KW-0472">Membrane</keyword>
<dbReference type="EMBL" id="CP050292">
    <property type="protein sequence ID" value="QND73989.1"/>
    <property type="molecule type" value="Genomic_DNA"/>
</dbReference>
<dbReference type="AlphaFoldDB" id="A0A7G6U4Q7"/>
<evidence type="ECO:0000256" key="1">
    <source>
        <dbReference type="SAM" id="Phobius"/>
    </source>
</evidence>
<dbReference type="KEGG" id="trb:HB776_24420"/>
<evidence type="ECO:0000313" key="2">
    <source>
        <dbReference type="EMBL" id="QND73989.1"/>
    </source>
</evidence>
<sequence length="48" mass="4696">MARNARAAARAVAIQQDAAAQTATRWMFAAAGLAAALALAGALALISG</sequence>
<accession>A0A7G6U4Q7</accession>
<dbReference type="Proteomes" id="UP000515291">
    <property type="component" value="Chromosome"/>
</dbReference>
<protein>
    <submittedName>
        <fullName evidence="2">Uncharacterized protein</fullName>
    </submittedName>
</protein>
<keyword evidence="1" id="KW-1133">Transmembrane helix</keyword>